<dbReference type="PROSITE" id="PS50082">
    <property type="entry name" value="WD_REPEATS_2"/>
    <property type="match status" value="4"/>
</dbReference>
<feature type="repeat" description="WD" evidence="3">
    <location>
        <begin position="332"/>
        <end position="374"/>
    </location>
</feature>
<name>A0A078ABE6_STYLE</name>
<dbReference type="PANTHER" id="PTHR22838:SF0">
    <property type="entry name" value="WD REPEAT-CONTAINING PROTEIN 26"/>
    <property type="match status" value="1"/>
</dbReference>
<evidence type="ECO:0000313" key="6">
    <source>
        <dbReference type="Proteomes" id="UP000039865"/>
    </source>
</evidence>
<reference evidence="5 6" key="1">
    <citation type="submission" date="2014-06" db="EMBL/GenBank/DDBJ databases">
        <authorList>
            <person name="Swart Estienne"/>
        </authorList>
    </citation>
    <scope>NUCLEOTIDE SEQUENCE [LARGE SCALE GENOMIC DNA]</scope>
    <source>
        <strain evidence="5 6">130c</strain>
    </source>
</reference>
<organism evidence="5 6">
    <name type="scientific">Stylonychia lemnae</name>
    <name type="common">Ciliate</name>
    <dbReference type="NCBI Taxonomy" id="5949"/>
    <lineage>
        <taxon>Eukaryota</taxon>
        <taxon>Sar</taxon>
        <taxon>Alveolata</taxon>
        <taxon>Ciliophora</taxon>
        <taxon>Intramacronucleata</taxon>
        <taxon>Spirotrichea</taxon>
        <taxon>Stichotrichia</taxon>
        <taxon>Sporadotrichida</taxon>
        <taxon>Oxytrichidae</taxon>
        <taxon>Stylonychinae</taxon>
        <taxon>Stylonychia</taxon>
    </lineage>
</organism>
<protein>
    <submittedName>
        <fullName evidence="5">Uncharacterized protein</fullName>
    </submittedName>
</protein>
<keyword evidence="1 3" id="KW-0853">WD repeat</keyword>
<proteinExistence type="predicted"/>
<evidence type="ECO:0000256" key="4">
    <source>
        <dbReference type="SAM" id="MobiDB-lite"/>
    </source>
</evidence>
<dbReference type="PROSITE" id="PS50896">
    <property type="entry name" value="LISH"/>
    <property type="match status" value="1"/>
</dbReference>
<dbReference type="InterPro" id="IPR015943">
    <property type="entry name" value="WD40/YVTN_repeat-like_dom_sf"/>
</dbReference>
<evidence type="ECO:0000256" key="2">
    <source>
        <dbReference type="ARBA" id="ARBA00022737"/>
    </source>
</evidence>
<dbReference type="PROSITE" id="PS00678">
    <property type="entry name" value="WD_REPEATS_1"/>
    <property type="match status" value="2"/>
</dbReference>
<keyword evidence="6" id="KW-1185">Reference proteome</keyword>
<evidence type="ECO:0000256" key="3">
    <source>
        <dbReference type="PROSITE-ProRule" id="PRU00221"/>
    </source>
</evidence>
<accession>A0A078ABE6</accession>
<dbReference type="InParanoid" id="A0A078ABE6"/>
<feature type="compositionally biased region" description="Acidic residues" evidence="4">
    <location>
        <begin position="736"/>
        <end position="752"/>
    </location>
</feature>
<dbReference type="InterPro" id="IPR001680">
    <property type="entry name" value="WD40_rpt"/>
</dbReference>
<evidence type="ECO:0000313" key="5">
    <source>
        <dbReference type="EMBL" id="CDW79499.1"/>
    </source>
</evidence>
<sequence>MQSSNQSQNGVNSLKNLNGFISNESDDFNQQMEIDQSSITLNENNDKEIIRLIQQYLNNHGYQEVAQILSEKSKVQMEDQQVNTFRQKILSGEYFPLKGDQYMNPIESLNLSNEKQKEIEYYLYEQYYLELMEKGLKMEAIQILQRELMPRTNDRAKLHQLAQLITCDHEIDILKYGNYKNELRQKALWLGSEEDGRQALLNKIQKLMPSFVMMQPHRLEHLFKQAIAQQVSKCKFHNVYQNQYSLLEDHMCSKQILPSKCIAVLKKHKDEVWAVQFSQSGKRMASYGKDNFVYLWGFTQLFDQRFESKSNSKSSQFLKSPYKYRIKCTHEIRAHQKQINSLNWTNTDDRWLVTSSHDMTAKIWDSRSGKLVCELSNKHTEGVTCAIFSSDDSKVITASTDRLLILWEIRQQGGESGLSNVSASNSLGYQGYELTRIETRCYLDLAISSSRLVAKGQNHLHIFNIVDGDDCLQETFEDNDQQYEIETADKVFRVALSKDGRYLLANISFDSPRIEMYDLNRREIVRRFKGHKQNLYLLKCDFGGVNESFVICGSDDGCVYVWSKEKGDLVIVLGQSQTTSLTDKSKSKGHKNSRKRKLDQIQSLQNNEKTGEQDLGYHNQVVNYVNWCPSDQFILASCSDDQTIRIWGLEEMKLADVVIDNKDIKKIDGSNALNGESSQRQQYNGDMLEEEDEDDDDDEDDEDEDMEDSEDSSEQERGTGGARAQAHSLQVRIQQIDEEYEDDDDWAEGSNL</sequence>
<dbReference type="InterPro" id="IPR036322">
    <property type="entry name" value="WD40_repeat_dom_sf"/>
</dbReference>
<feature type="region of interest" description="Disordered" evidence="4">
    <location>
        <begin position="667"/>
        <end position="752"/>
    </location>
</feature>
<dbReference type="SMART" id="SM00667">
    <property type="entry name" value="LisH"/>
    <property type="match status" value="1"/>
</dbReference>
<gene>
    <name evidence="5" type="primary">Contig19574.g946</name>
    <name evidence="5" type="ORF">STYLEM_8488</name>
</gene>
<dbReference type="InterPro" id="IPR019775">
    <property type="entry name" value="WD40_repeat_CS"/>
</dbReference>
<dbReference type="Gene3D" id="2.130.10.10">
    <property type="entry name" value="YVTN repeat-like/Quinoprotein amine dehydrogenase"/>
    <property type="match status" value="2"/>
</dbReference>
<dbReference type="Pfam" id="PF00400">
    <property type="entry name" value="WD40"/>
    <property type="match status" value="5"/>
</dbReference>
<keyword evidence="2" id="KW-0677">Repeat</keyword>
<dbReference type="PANTHER" id="PTHR22838">
    <property type="entry name" value="WD REPEAT PROTEIN 26-RELATED"/>
    <property type="match status" value="1"/>
</dbReference>
<dbReference type="SUPFAM" id="SSF50978">
    <property type="entry name" value="WD40 repeat-like"/>
    <property type="match status" value="1"/>
</dbReference>
<dbReference type="EMBL" id="CCKQ01008058">
    <property type="protein sequence ID" value="CDW79499.1"/>
    <property type="molecule type" value="Genomic_DNA"/>
</dbReference>
<feature type="compositionally biased region" description="Polar residues" evidence="4">
    <location>
        <begin position="671"/>
        <end position="684"/>
    </location>
</feature>
<dbReference type="PROSITE" id="PS50294">
    <property type="entry name" value="WD_REPEATS_REGION"/>
    <property type="match status" value="4"/>
</dbReference>
<feature type="repeat" description="WD" evidence="3">
    <location>
        <begin position="615"/>
        <end position="657"/>
    </location>
</feature>
<dbReference type="AlphaFoldDB" id="A0A078ABE6"/>
<dbReference type="InterPro" id="IPR051350">
    <property type="entry name" value="WD_repeat-ST_regulator"/>
</dbReference>
<feature type="repeat" description="WD" evidence="3">
    <location>
        <begin position="265"/>
        <end position="296"/>
    </location>
</feature>
<dbReference type="OrthoDB" id="972532at2759"/>
<feature type="compositionally biased region" description="Acidic residues" evidence="4">
    <location>
        <begin position="687"/>
        <end position="713"/>
    </location>
</feature>
<dbReference type="OMA" id="GHISGCV"/>
<dbReference type="SMART" id="SM00320">
    <property type="entry name" value="WD40"/>
    <property type="match status" value="5"/>
</dbReference>
<dbReference type="InterPro" id="IPR006594">
    <property type="entry name" value="LisH"/>
</dbReference>
<evidence type="ECO:0000256" key="1">
    <source>
        <dbReference type="ARBA" id="ARBA00022574"/>
    </source>
</evidence>
<feature type="repeat" description="WD" evidence="3">
    <location>
        <begin position="376"/>
        <end position="410"/>
    </location>
</feature>
<dbReference type="Proteomes" id="UP000039865">
    <property type="component" value="Unassembled WGS sequence"/>
</dbReference>